<proteinExistence type="predicted"/>
<dbReference type="RefSeq" id="WP_253358983.1">
    <property type="nucleotide sequence ID" value="NZ_JAIULA010000002.1"/>
</dbReference>
<dbReference type="AlphaFoldDB" id="A0A9X2FGQ6"/>
<evidence type="ECO:0000313" key="2">
    <source>
        <dbReference type="Proteomes" id="UP001139006"/>
    </source>
</evidence>
<reference evidence="1 2" key="1">
    <citation type="journal article" date="2023" name="Int. J. Syst. Evol. Microbiol.">
        <title>Ligilactobacillus ubinensis sp. nov., a novel species isolated from the wild ferment of a durian fruit (Durio zibethinus).</title>
        <authorList>
            <person name="Heng Y.C."/>
            <person name="Menon N."/>
            <person name="Chen B."/>
            <person name="Loo B.Z.L."/>
            <person name="Wong G.W.J."/>
            <person name="Lim A.C.H."/>
            <person name="Silvaraju S."/>
            <person name="Kittelmann S."/>
        </authorList>
    </citation>
    <scope>NUCLEOTIDE SEQUENCE [LARGE SCALE GENOMIC DNA]</scope>
    <source>
        <strain evidence="1 2">WILCCON 0076</strain>
    </source>
</reference>
<accession>A0A9X2FGQ6</accession>
<organism evidence="1 2">
    <name type="scientific">Ligilactobacillus ubinensis</name>
    <dbReference type="NCBI Taxonomy" id="2876789"/>
    <lineage>
        <taxon>Bacteria</taxon>
        <taxon>Bacillati</taxon>
        <taxon>Bacillota</taxon>
        <taxon>Bacilli</taxon>
        <taxon>Lactobacillales</taxon>
        <taxon>Lactobacillaceae</taxon>
        <taxon>Ligilactobacillus</taxon>
    </lineage>
</organism>
<comment type="caution">
    <text evidence="1">The sequence shown here is derived from an EMBL/GenBank/DDBJ whole genome shotgun (WGS) entry which is preliminary data.</text>
</comment>
<evidence type="ECO:0000313" key="1">
    <source>
        <dbReference type="EMBL" id="MCP0886052.1"/>
    </source>
</evidence>
<protein>
    <submittedName>
        <fullName evidence="1">Uncharacterized protein</fullName>
    </submittedName>
</protein>
<name>A0A9X2FGQ6_9LACO</name>
<dbReference type="Proteomes" id="UP001139006">
    <property type="component" value="Unassembled WGS sequence"/>
</dbReference>
<dbReference type="EMBL" id="JAIULA010000002">
    <property type="protein sequence ID" value="MCP0886052.1"/>
    <property type="molecule type" value="Genomic_DNA"/>
</dbReference>
<sequence>MFIKQMELKFHHIGKPVALSKIKANPQTRYAKIYDMYTLDIQNDFSLPIQMHAFGDACSLDARIKTESHVAFTCENIEKALANQEIIMPLYEPFKGYKCAMILVNQQPIELIETTLSEREIWGDGIFKDSVLYNKES</sequence>
<gene>
    <name evidence="1" type="ORF">LB941_01715</name>
</gene>
<keyword evidence="2" id="KW-1185">Reference proteome</keyword>